<feature type="compositionally biased region" description="Polar residues" evidence="1">
    <location>
        <begin position="656"/>
        <end position="669"/>
    </location>
</feature>
<dbReference type="SMART" id="SM00353">
    <property type="entry name" value="HLH"/>
    <property type="match status" value="1"/>
</dbReference>
<dbReference type="OrthoDB" id="60033at2759"/>
<feature type="compositionally biased region" description="Basic and acidic residues" evidence="1">
    <location>
        <begin position="446"/>
        <end position="455"/>
    </location>
</feature>
<dbReference type="Pfam" id="PF00010">
    <property type="entry name" value="HLH"/>
    <property type="match status" value="1"/>
</dbReference>
<dbReference type="CDD" id="cd00083">
    <property type="entry name" value="bHLH_SF"/>
    <property type="match status" value="1"/>
</dbReference>
<gene>
    <name evidence="3" type="ORF">NEZAVI_LOCUS12830</name>
</gene>
<feature type="region of interest" description="Disordered" evidence="1">
    <location>
        <begin position="2321"/>
        <end position="2348"/>
    </location>
</feature>
<feature type="region of interest" description="Disordered" evidence="1">
    <location>
        <begin position="430"/>
        <end position="474"/>
    </location>
</feature>
<feature type="compositionally biased region" description="Polar residues" evidence="1">
    <location>
        <begin position="905"/>
        <end position="925"/>
    </location>
</feature>
<evidence type="ECO:0000256" key="1">
    <source>
        <dbReference type="SAM" id="MobiDB-lite"/>
    </source>
</evidence>
<feature type="region of interest" description="Disordered" evidence="1">
    <location>
        <begin position="894"/>
        <end position="925"/>
    </location>
</feature>
<reference evidence="3" key="1">
    <citation type="submission" date="2022-01" db="EMBL/GenBank/DDBJ databases">
        <authorList>
            <person name="King R."/>
        </authorList>
    </citation>
    <scope>NUCLEOTIDE SEQUENCE</scope>
</reference>
<feature type="region of interest" description="Disordered" evidence="1">
    <location>
        <begin position="1682"/>
        <end position="1725"/>
    </location>
</feature>
<feature type="compositionally biased region" description="Basic and acidic residues" evidence="1">
    <location>
        <begin position="1456"/>
        <end position="1477"/>
    </location>
</feature>
<feature type="region of interest" description="Disordered" evidence="1">
    <location>
        <begin position="1859"/>
        <end position="1894"/>
    </location>
</feature>
<feature type="compositionally biased region" description="Basic residues" evidence="1">
    <location>
        <begin position="435"/>
        <end position="445"/>
    </location>
</feature>
<feature type="compositionally biased region" description="Low complexity" evidence="1">
    <location>
        <begin position="2079"/>
        <end position="2090"/>
    </location>
</feature>
<proteinExistence type="predicted"/>
<dbReference type="InterPro" id="IPR036638">
    <property type="entry name" value="HLH_DNA-bd_sf"/>
</dbReference>
<feature type="region of interest" description="Disordered" evidence="1">
    <location>
        <begin position="1452"/>
        <end position="1539"/>
    </location>
</feature>
<accession>A0A9P0HLY8</accession>
<feature type="region of interest" description="Disordered" evidence="1">
    <location>
        <begin position="1320"/>
        <end position="1339"/>
    </location>
</feature>
<dbReference type="Gene3D" id="4.10.280.10">
    <property type="entry name" value="Helix-loop-helix DNA-binding domain"/>
    <property type="match status" value="1"/>
</dbReference>
<protein>
    <recommendedName>
        <fullName evidence="2">BHLH domain-containing protein</fullName>
    </recommendedName>
</protein>
<organism evidence="3 4">
    <name type="scientific">Nezara viridula</name>
    <name type="common">Southern green stink bug</name>
    <name type="synonym">Cimex viridulus</name>
    <dbReference type="NCBI Taxonomy" id="85310"/>
    <lineage>
        <taxon>Eukaryota</taxon>
        <taxon>Metazoa</taxon>
        <taxon>Ecdysozoa</taxon>
        <taxon>Arthropoda</taxon>
        <taxon>Hexapoda</taxon>
        <taxon>Insecta</taxon>
        <taxon>Pterygota</taxon>
        <taxon>Neoptera</taxon>
        <taxon>Paraneoptera</taxon>
        <taxon>Hemiptera</taxon>
        <taxon>Heteroptera</taxon>
        <taxon>Panheteroptera</taxon>
        <taxon>Pentatomomorpha</taxon>
        <taxon>Pentatomoidea</taxon>
        <taxon>Pentatomidae</taxon>
        <taxon>Pentatominae</taxon>
        <taxon>Nezara</taxon>
    </lineage>
</organism>
<dbReference type="PROSITE" id="PS50888">
    <property type="entry name" value="BHLH"/>
    <property type="match status" value="1"/>
</dbReference>
<dbReference type="GO" id="GO:0046983">
    <property type="term" value="F:protein dimerization activity"/>
    <property type="evidence" value="ECO:0007669"/>
    <property type="project" value="InterPro"/>
</dbReference>
<dbReference type="SUPFAM" id="SSF47459">
    <property type="entry name" value="HLH, helix-loop-helix DNA-binding domain"/>
    <property type="match status" value="1"/>
</dbReference>
<dbReference type="EMBL" id="OV725082">
    <property type="protein sequence ID" value="CAH1404418.1"/>
    <property type="molecule type" value="Genomic_DNA"/>
</dbReference>
<dbReference type="InterPro" id="IPR011598">
    <property type="entry name" value="bHLH_dom"/>
</dbReference>
<feature type="region of interest" description="Disordered" evidence="1">
    <location>
        <begin position="2070"/>
        <end position="2096"/>
    </location>
</feature>
<feature type="region of interest" description="Disordered" evidence="1">
    <location>
        <begin position="106"/>
        <end position="135"/>
    </location>
</feature>
<evidence type="ECO:0000313" key="4">
    <source>
        <dbReference type="Proteomes" id="UP001152798"/>
    </source>
</evidence>
<feature type="compositionally biased region" description="Polar residues" evidence="1">
    <location>
        <begin position="1525"/>
        <end position="1539"/>
    </location>
</feature>
<feature type="region of interest" description="Disordered" evidence="1">
    <location>
        <begin position="2116"/>
        <end position="2146"/>
    </location>
</feature>
<feature type="region of interest" description="Disordered" evidence="1">
    <location>
        <begin position="842"/>
        <end position="882"/>
    </location>
</feature>
<keyword evidence="4" id="KW-1185">Reference proteome</keyword>
<feature type="compositionally biased region" description="Basic and acidic residues" evidence="1">
    <location>
        <begin position="2121"/>
        <end position="2140"/>
    </location>
</feature>
<feature type="compositionally biased region" description="Basic and acidic residues" evidence="1">
    <location>
        <begin position="670"/>
        <end position="684"/>
    </location>
</feature>
<feature type="compositionally biased region" description="Basic and acidic residues" evidence="1">
    <location>
        <begin position="1868"/>
        <end position="1886"/>
    </location>
</feature>
<feature type="compositionally biased region" description="Basic and acidic residues" evidence="1">
    <location>
        <begin position="124"/>
        <end position="133"/>
    </location>
</feature>
<feature type="compositionally biased region" description="Polar residues" evidence="1">
    <location>
        <begin position="843"/>
        <end position="864"/>
    </location>
</feature>
<feature type="domain" description="BHLH" evidence="2">
    <location>
        <begin position="5"/>
        <end position="57"/>
    </location>
</feature>
<feature type="compositionally biased region" description="Polar residues" evidence="1">
    <location>
        <begin position="1696"/>
        <end position="1724"/>
    </location>
</feature>
<dbReference type="Proteomes" id="UP001152798">
    <property type="component" value="Chromosome 6"/>
</dbReference>
<evidence type="ECO:0000313" key="3">
    <source>
        <dbReference type="EMBL" id="CAH1404418.1"/>
    </source>
</evidence>
<evidence type="ECO:0000259" key="2">
    <source>
        <dbReference type="PROSITE" id="PS50888"/>
    </source>
</evidence>
<feature type="compositionally biased region" description="Polar residues" evidence="1">
    <location>
        <begin position="1492"/>
        <end position="1512"/>
    </location>
</feature>
<sequence length="2348" mass="259880">MGGKKTVENSRRFEKDRRDKLNNAFMELGKLLPHHDPSVNLSKVEILRKAAEYIKYLQGQNEEIMKLGEDLALKNESEKLRKRVAHLLLKTKELVEALRCAGVPIPNSKRRKRKPKTATQGGSNKEEEPKTSQDEATTIKKVKCGCMKLAPEKKPLKESNPAVTAVPTVVTLGNVQTVACVSSVSAPPWTSNTKLLTATPTPLISASIMTTRVQSLPVVRQLLPSNNNVVNNAASLAAITRGTQLLPNIKASVDGNGKNLSTVRSGIRNLPIAPSSIQTIPIISNNILPPNIVKEVTPTVISNKTVNIVTTTSSSSIPTQTIVNSSHIITLSQSNIITAPVMAPGIQTVPVLEKNILSNLGPGTLILADGRIVNVPPIVPQILVKPQPTVILMPTSKKKDKIIIPKKQDVTKTTFANKAPIPAIQTFRLESCPRVRPKKKPKTTLKKAEKSKNTENDTQSDQAKKKRKIDNVSICPDQQKIDKTASTNNLNSLKEVENINIVNSSKEVEMISTVDSSKEIENINTINSPKEIENTNTINSPKEIENINTINSPKEVENADIDVVITSEQVSKDVSVDTCNTITEATTTDTGEQEKSDEIIDVPKLPRTVEDPVLPSTSNSIVTNTFESNSMISDTNLNDSDLSVSSSPVKDAIDTLNDNYSQPLSTSISEQDKESADNSDLNDKIEEENDVSPELDTIDTTGCETGQRSCNPAISTNLLTLSSVVPEDNNSENSVLNNTNEKNLEAGTTAICSSEGSSMETEISPLKNDMLTNELRNQKSVCSTASCEASSSYTLSLTESLPEVNSSSVQVSLFASSNETNIENKPTSASFSCPTHHGVYSTVDLNQGSSENKSFQQKDNSNSHIAKESEPLPVTEPPSSSATENVIFANSTLLPESIPHPKPNTELNNSDTTTSKTAEPSSISNDKVFPNREIMQRLDFPDLGSNALVENTSMYPSLNEITHSLSLNIQEKAIYSQALSFHQNKCPGQSNGLGSGVGSLTMPGNKNNPFSIPDNSFSQQQNNHLQLDHLQSNHGKQKDSLALDSFYTGSQRSDLPVYPQSNVSFSYSKSNGSFTNQPTYRFPGTLLSDKNSNPNYGDNVNKSVSFNSNDKLPCSSTSAISSINPSANSNANIYTGYCSANFYPNTTVTYSQNSFNSKPTNKTSLSDNISKKIIPYSTYNDPTSSMNLGDKQLCSRNMSFHHNSGSKPNWEKSNCSKDFYNNSVNNMPDNNNIKDKNNSFQCNKMPGLEKQNELQNQSQLMYLNFQNESAPSHSNGFFQNFPSTSGVLQGTCGFNDFPSTSSIPSKTTAHHENQINVNTSHVGRNPQEKFRDSQPLMNKANSLTAIDKDKARNSSFYPVSAPPPGYSNLCSENQSKVQNISFENSSINKSKTSDGNCMSHNNYIEPKISCIETSGSVTSTNNVQINTNHAIFNNSISSGASFIEGKTNDQNCNISADDRRKINDAQKSYSKDKEVSKTNRFAETAPPVPHNPSDSTKASQANTSVQSASSKNLRIPVEPERNHENNNYNYLPKSSVNGKNIQNSNSEINPMNRKINDSIESTQSHYKDYVPSGEKQLQENHKLLSSSSHKSVSTEMSSDDFQVFNYNGNSYQKLPHSQNNSFASNPSRISTNSIRATNYKNFNDAPFDSVTNQFVNQSGASVNMRNTGICSSQNNSLQLLPSTSTSTSDHIAPHPSNKTAPVSVMPNSLPQKENQTKPCSSEGTSFKGDMNTDFLKSKDIERNTFIPIIDDVRLTSDFSSDLFSSLQVPTGGQHSESISPTAAFLLAFPLVSTSRNNENLPDSENHDNQTSTPTTILQIGNIEPPNTELFHSIDFQKGNKTNDQFELNNDYLHVNEIHGKQNTSYNKPCEKRKDVFPDQRSVESKSKTKSSTTVTNSYATQSYNYSHFPCNDFQQYCEKEGSQWQQDFSNIPKDQKKTYEKKKDKAVQKGYFYQNYQEYYNYKDKKRKQQNRISVNWMTTPENREQTEYQQKETEITNNYPNHSSQPVYGGIPVDFPTESFSDFCSSKKSNNYSWSPSKTLLPALDNHLMIPSTLPTLVGDLALGTSTPSESYKTFETPKAQPPQGQAGKKPPEKMDEIKKRNEFPKSQANFFSVSQLVDPKSKKQKTTDRNYKRQEKASKPRANFNCSKRKDDHCMYYEERNNFAPNQNQCTEKKYNSYKGGSYSAESLIGAQQSDVDFSSNFNYQQNSNYFQSDFTPHIDSNQQYGYFQQTHFSGFSHEDYQDFGFGTNQRSLDQNRQKSGRKDDNYQGSNLLQPQIYPSYSKSIHYNLPASQLNTNTTTTLTNFNLSTIFPEMNDQRVASSGQTAQQMNPSFPPSSQTYRSHLQQ</sequence>
<feature type="compositionally biased region" description="Basic and acidic residues" evidence="1">
    <location>
        <begin position="2256"/>
        <end position="2268"/>
    </location>
</feature>
<name>A0A9P0HLY8_NEZVI</name>
<feature type="region of interest" description="Disordered" evidence="1">
    <location>
        <begin position="653"/>
        <end position="690"/>
    </location>
</feature>
<feature type="region of interest" description="Disordered" evidence="1">
    <location>
        <begin position="2246"/>
        <end position="2275"/>
    </location>
</feature>